<comment type="caution">
    <text evidence="3">The sequence shown here is derived from an EMBL/GenBank/DDBJ whole genome shotgun (WGS) entry which is preliminary data.</text>
</comment>
<dbReference type="SMART" id="SM00408">
    <property type="entry name" value="IGc2"/>
    <property type="match status" value="4"/>
</dbReference>
<feature type="compositionally biased region" description="Polar residues" evidence="1">
    <location>
        <begin position="421"/>
        <end position="433"/>
    </location>
</feature>
<dbReference type="OrthoDB" id="6162465at2759"/>
<feature type="domain" description="Ig-like" evidence="2">
    <location>
        <begin position="1"/>
        <end position="85"/>
    </location>
</feature>
<feature type="compositionally biased region" description="Low complexity" evidence="1">
    <location>
        <begin position="443"/>
        <end position="452"/>
    </location>
</feature>
<dbReference type="InterPro" id="IPR013151">
    <property type="entry name" value="Immunoglobulin_dom"/>
</dbReference>
<dbReference type="Pfam" id="PF13927">
    <property type="entry name" value="Ig_3"/>
    <property type="match status" value="1"/>
</dbReference>
<dbReference type="InterPro" id="IPR003599">
    <property type="entry name" value="Ig_sub"/>
</dbReference>
<sequence length="473" mass="50392">MYGMSLTLECSVHTARHSPVREIYWQYNNNGVITTIVKDTDGISGSSIKIPSLTILYVTTSESGIYTCFAKDDNVTAKSKPINVTVIGGEPVVNVGYRISSIGYGEKVTLFCNFTAYPNVTRVYWEKEVNGAKNVINSWTVGIRGASVESPSLTIVKSTTADVGNYKCVATNVIGTGYSETISLKVIGKLPNVIVTPVLQPVIYGESVNLTCSVNANPPATIVYWEKKLNGIIKVMNNETTGIAGITVENPSMTLFHATDSDSGYYKCFAVNEFGQGYSSSVRLAVIGGLPEVSVPSLKYLTGAGHTIAINCFVKKYISRNFKGIKGVTVENPSLIIPSAMESMTGEYTCFAVNSVGTGSSLPAKVTVKTGFIPVVNSEDSNSKTSNSDTVISITIAAIGAIAAVGSAICACCNYKLNQRSENQQPSSSTELKASTGDRDGENMNNSRSQSRSRSEVENSTRPQSSTGPSTNS</sequence>
<dbReference type="SUPFAM" id="SSF48726">
    <property type="entry name" value="Immunoglobulin"/>
    <property type="match status" value="4"/>
</dbReference>
<dbReference type="Gene3D" id="2.60.40.10">
    <property type="entry name" value="Immunoglobulins"/>
    <property type="match status" value="4"/>
</dbReference>
<dbReference type="CDD" id="cd00096">
    <property type="entry name" value="Ig"/>
    <property type="match status" value="2"/>
</dbReference>
<feature type="compositionally biased region" description="Polar residues" evidence="1">
    <location>
        <begin position="461"/>
        <end position="473"/>
    </location>
</feature>
<evidence type="ECO:0000259" key="2">
    <source>
        <dbReference type="PROSITE" id="PS50835"/>
    </source>
</evidence>
<dbReference type="InterPro" id="IPR013783">
    <property type="entry name" value="Ig-like_fold"/>
</dbReference>
<proteinExistence type="predicted"/>
<dbReference type="InterPro" id="IPR036179">
    <property type="entry name" value="Ig-like_dom_sf"/>
</dbReference>
<feature type="domain" description="Ig-like" evidence="2">
    <location>
        <begin position="191"/>
        <end position="285"/>
    </location>
</feature>
<evidence type="ECO:0000313" key="3">
    <source>
        <dbReference type="EMBL" id="CAG2188582.1"/>
    </source>
</evidence>
<accession>A0A8S3PXS4</accession>
<name>A0A8S3PXS4_MYTED</name>
<feature type="region of interest" description="Disordered" evidence="1">
    <location>
        <begin position="421"/>
        <end position="473"/>
    </location>
</feature>
<dbReference type="InterPro" id="IPR003598">
    <property type="entry name" value="Ig_sub2"/>
</dbReference>
<dbReference type="EMBL" id="CAJPWZ010000256">
    <property type="protein sequence ID" value="CAG2188582.1"/>
    <property type="molecule type" value="Genomic_DNA"/>
</dbReference>
<dbReference type="PROSITE" id="PS50835">
    <property type="entry name" value="IG_LIKE"/>
    <property type="match status" value="3"/>
</dbReference>
<feature type="domain" description="Ig-like" evidence="2">
    <location>
        <begin position="91"/>
        <end position="183"/>
    </location>
</feature>
<dbReference type="PANTHER" id="PTHR46013:SF4">
    <property type="entry name" value="B-CELL RECEPTOR CD22-RELATED"/>
    <property type="match status" value="1"/>
</dbReference>
<keyword evidence="4" id="KW-1185">Reference proteome</keyword>
<dbReference type="AlphaFoldDB" id="A0A8S3PXS4"/>
<dbReference type="Pfam" id="PF00047">
    <property type="entry name" value="ig"/>
    <property type="match status" value="2"/>
</dbReference>
<evidence type="ECO:0000313" key="4">
    <source>
        <dbReference type="Proteomes" id="UP000683360"/>
    </source>
</evidence>
<gene>
    <name evidence="3" type="ORF">MEDL_3995</name>
</gene>
<dbReference type="InterPro" id="IPR007110">
    <property type="entry name" value="Ig-like_dom"/>
</dbReference>
<protein>
    <submittedName>
        <fullName evidence="3">HMCN</fullName>
    </submittedName>
</protein>
<dbReference type="SMART" id="SM00409">
    <property type="entry name" value="IG"/>
    <property type="match status" value="4"/>
</dbReference>
<reference evidence="3" key="1">
    <citation type="submission" date="2021-03" db="EMBL/GenBank/DDBJ databases">
        <authorList>
            <person name="Bekaert M."/>
        </authorList>
    </citation>
    <scope>NUCLEOTIDE SEQUENCE</scope>
</reference>
<dbReference type="PANTHER" id="PTHR46013">
    <property type="entry name" value="VASCULAR CELL ADHESION MOLECULE 1"/>
    <property type="match status" value="1"/>
</dbReference>
<evidence type="ECO:0000256" key="1">
    <source>
        <dbReference type="SAM" id="MobiDB-lite"/>
    </source>
</evidence>
<dbReference type="Proteomes" id="UP000683360">
    <property type="component" value="Unassembled WGS sequence"/>
</dbReference>
<organism evidence="3 4">
    <name type="scientific">Mytilus edulis</name>
    <name type="common">Blue mussel</name>
    <dbReference type="NCBI Taxonomy" id="6550"/>
    <lineage>
        <taxon>Eukaryota</taxon>
        <taxon>Metazoa</taxon>
        <taxon>Spiralia</taxon>
        <taxon>Lophotrochozoa</taxon>
        <taxon>Mollusca</taxon>
        <taxon>Bivalvia</taxon>
        <taxon>Autobranchia</taxon>
        <taxon>Pteriomorphia</taxon>
        <taxon>Mytilida</taxon>
        <taxon>Mytiloidea</taxon>
        <taxon>Mytilidae</taxon>
        <taxon>Mytilinae</taxon>
        <taxon>Mytilus</taxon>
    </lineage>
</organism>